<sequence>MPEASKNSVLWLPEPEEQDYPAAADYLSFLGSDHAVNQLVKALRNARIVHRKAKDILRASRLALLPEDNAHVASDLRKIRSGKRLSPVLVVRGDLARGIPAQVVDGYHRVCASYYTDENTDIPLKLADLPPEQSR</sequence>
<gene>
    <name evidence="1" type="ORF">ABIA52_003451</name>
</gene>
<evidence type="ECO:0008006" key="3">
    <source>
        <dbReference type="Google" id="ProtNLM"/>
    </source>
</evidence>
<dbReference type="EMBL" id="JBIYEW010000003">
    <property type="protein sequence ID" value="MFK4640562.1"/>
    <property type="molecule type" value="Genomic_DNA"/>
</dbReference>
<dbReference type="RefSeq" id="WP_404595175.1">
    <property type="nucleotide sequence ID" value="NZ_JBIYEW010000003.1"/>
</dbReference>
<comment type="caution">
    <text evidence="1">The sequence shown here is derived from an EMBL/GenBank/DDBJ whole genome shotgun (WGS) entry which is preliminary data.</text>
</comment>
<accession>A0ABW8NAF6</accession>
<evidence type="ECO:0000313" key="1">
    <source>
        <dbReference type="EMBL" id="MFK4640562.1"/>
    </source>
</evidence>
<organism evidence="1 2">
    <name type="scientific">Paenarthrobacter histidinolovorans</name>
    <dbReference type="NCBI Taxonomy" id="43664"/>
    <lineage>
        <taxon>Bacteria</taxon>
        <taxon>Bacillati</taxon>
        <taxon>Actinomycetota</taxon>
        <taxon>Actinomycetes</taxon>
        <taxon>Micrococcales</taxon>
        <taxon>Micrococcaceae</taxon>
        <taxon>Paenarthrobacter</taxon>
    </lineage>
</organism>
<dbReference type="Proteomes" id="UP001620520">
    <property type="component" value="Unassembled WGS sequence"/>
</dbReference>
<name>A0ABW8NAF6_9MICC</name>
<keyword evidence="2" id="KW-1185">Reference proteome</keyword>
<protein>
    <recommendedName>
        <fullName evidence="3">ParB/Sulfiredoxin domain-containing protein</fullName>
    </recommendedName>
</protein>
<proteinExistence type="predicted"/>
<reference evidence="1 2" key="1">
    <citation type="submission" date="2024-10" db="EMBL/GenBank/DDBJ databases">
        <title>Novel secondary metabolite-producing bacteria for plant disease control.</title>
        <authorList>
            <person name="Chevrette M."/>
        </authorList>
    </citation>
    <scope>NUCLEOTIDE SEQUENCE [LARGE SCALE GENOMIC DNA]</scope>
    <source>
        <strain evidence="1 2">J30 TE3557</strain>
    </source>
</reference>
<evidence type="ECO:0000313" key="2">
    <source>
        <dbReference type="Proteomes" id="UP001620520"/>
    </source>
</evidence>